<feature type="compositionally biased region" description="Polar residues" evidence="1">
    <location>
        <begin position="47"/>
        <end position="60"/>
    </location>
</feature>
<dbReference type="EMBL" id="MU154571">
    <property type="protein sequence ID" value="KAF9494591.1"/>
    <property type="molecule type" value="Genomic_DNA"/>
</dbReference>
<evidence type="ECO:0000256" key="1">
    <source>
        <dbReference type="SAM" id="MobiDB-lite"/>
    </source>
</evidence>
<feature type="compositionally biased region" description="Polar residues" evidence="1">
    <location>
        <begin position="25"/>
        <end position="36"/>
    </location>
</feature>
<reference evidence="2" key="1">
    <citation type="submission" date="2020-11" db="EMBL/GenBank/DDBJ databases">
        <authorList>
            <consortium name="DOE Joint Genome Institute"/>
            <person name="Ahrendt S."/>
            <person name="Riley R."/>
            <person name="Andreopoulos W."/>
            <person name="Labutti K."/>
            <person name="Pangilinan J."/>
            <person name="Ruiz-Duenas F.J."/>
            <person name="Barrasa J.M."/>
            <person name="Sanchez-Garcia M."/>
            <person name="Camarero S."/>
            <person name="Miyauchi S."/>
            <person name="Serrano A."/>
            <person name="Linde D."/>
            <person name="Babiker R."/>
            <person name="Drula E."/>
            <person name="Ayuso-Fernandez I."/>
            <person name="Pacheco R."/>
            <person name="Padilla G."/>
            <person name="Ferreira P."/>
            <person name="Barriuso J."/>
            <person name="Kellner H."/>
            <person name="Castanera R."/>
            <person name="Alfaro M."/>
            <person name="Ramirez L."/>
            <person name="Pisabarro A.G."/>
            <person name="Kuo A."/>
            <person name="Tritt A."/>
            <person name="Lipzen A."/>
            <person name="He G."/>
            <person name="Yan M."/>
            <person name="Ng V."/>
            <person name="Cullen D."/>
            <person name="Martin F."/>
            <person name="Rosso M.-N."/>
            <person name="Henrissat B."/>
            <person name="Hibbett D."/>
            <person name="Martinez A.T."/>
            <person name="Grigoriev I.V."/>
        </authorList>
    </citation>
    <scope>NUCLEOTIDE SEQUENCE</scope>
    <source>
        <strain evidence="2">ATCC 90797</strain>
    </source>
</reference>
<accession>A0A9P5ZVT7</accession>
<proteinExistence type="predicted"/>
<comment type="caution">
    <text evidence="2">The sequence shown here is derived from an EMBL/GenBank/DDBJ whole genome shotgun (WGS) entry which is preliminary data.</text>
</comment>
<evidence type="ECO:0000313" key="2">
    <source>
        <dbReference type="EMBL" id="KAF9494591.1"/>
    </source>
</evidence>
<name>A0A9P5ZVT7_PLEER</name>
<dbReference type="Proteomes" id="UP000807025">
    <property type="component" value="Unassembled WGS sequence"/>
</dbReference>
<protein>
    <submittedName>
        <fullName evidence="2">Uncharacterized protein</fullName>
    </submittedName>
</protein>
<gene>
    <name evidence="2" type="ORF">BDN71DRAFT_1507564</name>
</gene>
<organism evidence="2 3">
    <name type="scientific">Pleurotus eryngii</name>
    <name type="common">Boletus of the steppes</name>
    <dbReference type="NCBI Taxonomy" id="5323"/>
    <lineage>
        <taxon>Eukaryota</taxon>
        <taxon>Fungi</taxon>
        <taxon>Dikarya</taxon>
        <taxon>Basidiomycota</taxon>
        <taxon>Agaricomycotina</taxon>
        <taxon>Agaricomycetes</taxon>
        <taxon>Agaricomycetidae</taxon>
        <taxon>Agaricales</taxon>
        <taxon>Pleurotineae</taxon>
        <taxon>Pleurotaceae</taxon>
        <taxon>Pleurotus</taxon>
    </lineage>
</organism>
<dbReference type="AlphaFoldDB" id="A0A9P5ZVT7"/>
<evidence type="ECO:0000313" key="3">
    <source>
        <dbReference type="Proteomes" id="UP000807025"/>
    </source>
</evidence>
<feature type="region of interest" description="Disordered" evidence="1">
    <location>
        <begin position="1"/>
        <end position="60"/>
    </location>
</feature>
<keyword evidence="3" id="KW-1185">Reference proteome</keyword>
<sequence>MPTKTFRPAPTPMDPPVAGADLEPAQSSKKFTQSGVQDKIPDDNDNESSPWTMNVDPSNWGNIDFEEEDLDLEAQATAFKLWKLVKEKTQFLRKLALGCPVPEPI</sequence>